<dbReference type="AlphaFoldDB" id="A0A371FD00"/>
<dbReference type="InterPro" id="IPR043502">
    <property type="entry name" value="DNA/RNA_pol_sf"/>
</dbReference>
<sequence length="112" mass="13592">MIRIDTSLDRKSEKHLIRFITENWDVFEWTPTNMLGIDLNFFCHRLSINSGTWLVAQKKNSWGKKNERQRRRKPTSYWQLYSTWLANVFKVKMSNDKWRMCINYTDLNKACP</sequence>
<feature type="non-terminal residue" evidence="1">
    <location>
        <position position="1"/>
    </location>
</feature>
<organism evidence="1 2">
    <name type="scientific">Mucuna pruriens</name>
    <name type="common">Velvet bean</name>
    <name type="synonym">Dolichos pruriens</name>
    <dbReference type="NCBI Taxonomy" id="157652"/>
    <lineage>
        <taxon>Eukaryota</taxon>
        <taxon>Viridiplantae</taxon>
        <taxon>Streptophyta</taxon>
        <taxon>Embryophyta</taxon>
        <taxon>Tracheophyta</taxon>
        <taxon>Spermatophyta</taxon>
        <taxon>Magnoliopsida</taxon>
        <taxon>eudicotyledons</taxon>
        <taxon>Gunneridae</taxon>
        <taxon>Pentapetalae</taxon>
        <taxon>rosids</taxon>
        <taxon>fabids</taxon>
        <taxon>Fabales</taxon>
        <taxon>Fabaceae</taxon>
        <taxon>Papilionoideae</taxon>
        <taxon>50 kb inversion clade</taxon>
        <taxon>NPAAA clade</taxon>
        <taxon>indigoferoid/millettioid clade</taxon>
        <taxon>Phaseoleae</taxon>
        <taxon>Mucuna</taxon>
    </lineage>
</organism>
<gene>
    <name evidence="1" type="ORF">CR513_43874</name>
</gene>
<comment type="caution">
    <text evidence="1">The sequence shown here is derived from an EMBL/GenBank/DDBJ whole genome shotgun (WGS) entry which is preliminary data.</text>
</comment>
<evidence type="ECO:0000313" key="2">
    <source>
        <dbReference type="Proteomes" id="UP000257109"/>
    </source>
</evidence>
<proteinExistence type="predicted"/>
<protein>
    <submittedName>
        <fullName evidence="1">Uncharacterized protein</fullName>
    </submittedName>
</protein>
<dbReference type="Proteomes" id="UP000257109">
    <property type="component" value="Unassembled WGS sequence"/>
</dbReference>
<dbReference type="EMBL" id="QJKJ01009605">
    <property type="protein sequence ID" value="RDX76170.1"/>
    <property type="molecule type" value="Genomic_DNA"/>
</dbReference>
<name>A0A371FD00_MUCPR</name>
<keyword evidence="2" id="KW-1185">Reference proteome</keyword>
<evidence type="ECO:0000313" key="1">
    <source>
        <dbReference type="EMBL" id="RDX76170.1"/>
    </source>
</evidence>
<accession>A0A371FD00</accession>
<dbReference type="OrthoDB" id="1928766at2759"/>
<dbReference type="SUPFAM" id="SSF56672">
    <property type="entry name" value="DNA/RNA polymerases"/>
    <property type="match status" value="1"/>
</dbReference>
<dbReference type="Gene3D" id="3.10.10.10">
    <property type="entry name" value="HIV Type 1 Reverse Transcriptase, subunit A, domain 1"/>
    <property type="match status" value="1"/>
</dbReference>
<reference evidence="1" key="1">
    <citation type="submission" date="2018-05" db="EMBL/GenBank/DDBJ databases">
        <title>Draft genome of Mucuna pruriens seed.</title>
        <authorList>
            <person name="Nnadi N.E."/>
            <person name="Vos R."/>
            <person name="Hasami M.H."/>
            <person name="Devisetty U.K."/>
            <person name="Aguiy J.C."/>
        </authorList>
    </citation>
    <scope>NUCLEOTIDE SEQUENCE [LARGE SCALE GENOMIC DNA]</scope>
    <source>
        <strain evidence="1">JCA_2017</strain>
    </source>
</reference>